<reference evidence="2 3" key="1">
    <citation type="submission" date="2019-02" db="EMBL/GenBank/DDBJ databases">
        <title>Deep-cultivation of Planctomycetes and their phenomic and genomic characterization uncovers novel biology.</title>
        <authorList>
            <person name="Wiegand S."/>
            <person name="Jogler M."/>
            <person name="Boedeker C."/>
            <person name="Pinto D."/>
            <person name="Vollmers J."/>
            <person name="Rivas-Marin E."/>
            <person name="Kohn T."/>
            <person name="Peeters S.H."/>
            <person name="Heuer A."/>
            <person name="Rast P."/>
            <person name="Oberbeckmann S."/>
            <person name="Bunk B."/>
            <person name="Jeske O."/>
            <person name="Meyerdierks A."/>
            <person name="Storesund J.E."/>
            <person name="Kallscheuer N."/>
            <person name="Luecker S."/>
            <person name="Lage O.M."/>
            <person name="Pohl T."/>
            <person name="Merkel B.J."/>
            <person name="Hornburger P."/>
            <person name="Mueller R.-W."/>
            <person name="Bruemmer F."/>
            <person name="Labrenz M."/>
            <person name="Spormann A.M."/>
            <person name="Op den Camp H."/>
            <person name="Overmann J."/>
            <person name="Amann R."/>
            <person name="Jetten M.S.M."/>
            <person name="Mascher T."/>
            <person name="Medema M.H."/>
            <person name="Devos D.P."/>
            <person name="Kaster A.-K."/>
            <person name="Ovreas L."/>
            <person name="Rohde M."/>
            <person name="Galperin M.Y."/>
            <person name="Jogler C."/>
        </authorList>
    </citation>
    <scope>NUCLEOTIDE SEQUENCE [LARGE SCALE GENOMIC DNA]</scope>
    <source>
        <strain evidence="2 3">ElP</strain>
    </source>
</reference>
<keyword evidence="3" id="KW-1185">Reference proteome</keyword>
<dbReference type="EMBL" id="CP036426">
    <property type="protein sequence ID" value="QDV32482.1"/>
    <property type="molecule type" value="Genomic_DNA"/>
</dbReference>
<evidence type="ECO:0000313" key="2">
    <source>
        <dbReference type="EMBL" id="QDV32482.1"/>
    </source>
</evidence>
<gene>
    <name evidence="2" type="ORF">ElP_03150</name>
</gene>
<accession>A0A518GV68</accession>
<dbReference type="RefSeq" id="WP_145266602.1">
    <property type="nucleotide sequence ID" value="NZ_CP036426.1"/>
</dbReference>
<dbReference type="Proteomes" id="UP000317835">
    <property type="component" value="Chromosome"/>
</dbReference>
<keyword evidence="1" id="KW-0732">Signal</keyword>
<feature type="chain" id="PRO_5022019056" description="PEP-CTERM protein-sorting domain-containing protein" evidence="1">
    <location>
        <begin position="32"/>
        <end position="317"/>
    </location>
</feature>
<name>A0A518GV68_9BACT</name>
<dbReference type="KEGG" id="tpla:ElP_03150"/>
<dbReference type="AlphaFoldDB" id="A0A518GV68"/>
<evidence type="ECO:0008006" key="4">
    <source>
        <dbReference type="Google" id="ProtNLM"/>
    </source>
</evidence>
<feature type="signal peptide" evidence="1">
    <location>
        <begin position="1"/>
        <end position="31"/>
    </location>
</feature>
<proteinExistence type="predicted"/>
<evidence type="ECO:0000256" key="1">
    <source>
        <dbReference type="SAM" id="SignalP"/>
    </source>
</evidence>
<protein>
    <recommendedName>
        <fullName evidence="4">PEP-CTERM protein-sorting domain-containing protein</fullName>
    </recommendedName>
</protein>
<evidence type="ECO:0000313" key="3">
    <source>
        <dbReference type="Proteomes" id="UP000317835"/>
    </source>
</evidence>
<dbReference type="NCBIfam" id="TIGR02913">
    <property type="entry name" value="HAF_rpt"/>
    <property type="match status" value="1"/>
</dbReference>
<dbReference type="InterPro" id="IPR014262">
    <property type="entry name" value="HAF_rpt"/>
</dbReference>
<dbReference type="OrthoDB" id="292628at2"/>
<organism evidence="2 3">
    <name type="scientific">Tautonia plasticadhaerens</name>
    <dbReference type="NCBI Taxonomy" id="2527974"/>
    <lineage>
        <taxon>Bacteria</taxon>
        <taxon>Pseudomonadati</taxon>
        <taxon>Planctomycetota</taxon>
        <taxon>Planctomycetia</taxon>
        <taxon>Isosphaerales</taxon>
        <taxon>Isosphaeraceae</taxon>
        <taxon>Tautonia</taxon>
    </lineage>
</organism>
<sequence precursor="true">MPRTAPIGHRSPALALAGVVALSLAASPASASAIRYELLPASARPYHDRSLNARGQWLEVDAYAVWEPEAPTSHARSYLMSRDLLIEGRDEGRRDLGVLYGGSTVALALNDRGEVVGHASGSGDGMAQRGFLWRDGAMIDLAPGHPELHMAATAINNRGQVAGQISAFGPEGPYSGQIFLFDDERGFRPIESIGIGHSSAKAINDDGVVVGQSDWKAVVVLDETVLDLNLLTGGLGEWSLTDAWDVTEDGWIYAFGEIRRPIEQGGGLIDSGPHWLRPVATPEPASVVAWLGLAGLVSGWRALGRRRASSGVRGRRP</sequence>